<dbReference type="PANTHER" id="PTHR45500:SF1">
    <property type="entry name" value="OS02G0202600 PROTEIN"/>
    <property type="match status" value="1"/>
</dbReference>
<dbReference type="Proteomes" id="UP000623129">
    <property type="component" value="Unassembled WGS sequence"/>
</dbReference>
<reference evidence="1" key="1">
    <citation type="submission" date="2020-01" db="EMBL/GenBank/DDBJ databases">
        <title>Genome sequence of Kobresia littledalei, the first chromosome-level genome in the family Cyperaceae.</title>
        <authorList>
            <person name="Qu G."/>
        </authorList>
    </citation>
    <scope>NUCLEOTIDE SEQUENCE</scope>
    <source>
        <strain evidence="1">C.B.Clarke</strain>
        <tissue evidence="1">Leaf</tissue>
    </source>
</reference>
<dbReference type="SUPFAM" id="SSF81901">
    <property type="entry name" value="HCP-like"/>
    <property type="match status" value="1"/>
</dbReference>
<name>A0A833R6I8_9POAL</name>
<sequence length="249" mass="28204">MELVAKGWSALQEVDRVIDYADRKDTRLIPLLRGAKENFELALEVDNMNTHARYWLSRMHFKYHVPGACKAIGAALLIEAANMGDADAQYELGCKLRVENEHVQSDHQAFYYVEKAVDQLHPGALYLLGSVYLAGDCVKKDVASAMWCFHRASEKVFSPADFLFSSIIIFLHFSPLTEHVAGVEIPEVITRFSSTEKLRKKGKKIKQDSLKLAKQQFQIAAEAGSDLGFRWLKHLSDCVKKEDQIKMVE</sequence>
<gene>
    <name evidence="1" type="ORF">FCM35_KLT01727</name>
</gene>
<keyword evidence="2" id="KW-1185">Reference proteome</keyword>
<proteinExistence type="predicted"/>
<protein>
    <submittedName>
        <fullName evidence="1">Sel1 repeat</fullName>
    </submittedName>
</protein>
<dbReference type="Gene3D" id="1.25.40.10">
    <property type="entry name" value="Tetratricopeptide repeat domain"/>
    <property type="match status" value="1"/>
</dbReference>
<dbReference type="InterPro" id="IPR006597">
    <property type="entry name" value="Sel1-like"/>
</dbReference>
<dbReference type="EMBL" id="SWLB01000010">
    <property type="protein sequence ID" value="KAF3334036.1"/>
    <property type="molecule type" value="Genomic_DNA"/>
</dbReference>
<accession>A0A833R6I8</accession>
<organism evidence="1 2">
    <name type="scientific">Carex littledalei</name>
    <dbReference type="NCBI Taxonomy" id="544730"/>
    <lineage>
        <taxon>Eukaryota</taxon>
        <taxon>Viridiplantae</taxon>
        <taxon>Streptophyta</taxon>
        <taxon>Embryophyta</taxon>
        <taxon>Tracheophyta</taxon>
        <taxon>Spermatophyta</taxon>
        <taxon>Magnoliopsida</taxon>
        <taxon>Liliopsida</taxon>
        <taxon>Poales</taxon>
        <taxon>Cyperaceae</taxon>
        <taxon>Cyperoideae</taxon>
        <taxon>Cariceae</taxon>
        <taxon>Carex</taxon>
        <taxon>Carex subgen. Euthyceras</taxon>
    </lineage>
</organism>
<dbReference type="AlphaFoldDB" id="A0A833R6I8"/>
<dbReference type="InterPro" id="IPR011990">
    <property type="entry name" value="TPR-like_helical_dom_sf"/>
</dbReference>
<comment type="caution">
    <text evidence="1">The sequence shown here is derived from an EMBL/GenBank/DDBJ whole genome shotgun (WGS) entry which is preliminary data.</text>
</comment>
<dbReference type="OrthoDB" id="2384430at2759"/>
<evidence type="ECO:0000313" key="1">
    <source>
        <dbReference type="EMBL" id="KAF3334036.1"/>
    </source>
</evidence>
<dbReference type="PANTHER" id="PTHR45500">
    <property type="entry name" value="OS02G0202600 PROTEIN"/>
    <property type="match status" value="1"/>
</dbReference>
<dbReference type="SMART" id="SM00671">
    <property type="entry name" value="SEL1"/>
    <property type="match status" value="2"/>
</dbReference>
<evidence type="ECO:0000313" key="2">
    <source>
        <dbReference type="Proteomes" id="UP000623129"/>
    </source>
</evidence>